<sequence>MGTNKIALITGGSRGLGKNAALHLAKKGIDVIVTYRSKKEEAEAVVAEIESAGQKAAALQLDTGIVSTFDAFITKLKATLNEKWNRDTFDFLINNAGIDAASPFAQTTEEDFDSLFNVHFKGVYFLTQKSLPVIADGGRIINFSTGLARFSTPGYAVYASMKGAIEVFTKYLAKELGSRGIAANVVAPGIIQTDFTKAAFDSHPGLEEMMSKSTALGRVGQPDDIGGIVAFLCTEDARWINAQRIEASGGMFL</sequence>
<dbReference type="Pfam" id="PF13561">
    <property type="entry name" value="adh_short_C2"/>
    <property type="match status" value="1"/>
</dbReference>
<accession>A0A1G8KRN6</accession>
<dbReference type="PRINTS" id="PR00080">
    <property type="entry name" value="SDRFAMILY"/>
</dbReference>
<dbReference type="STRING" id="551996.SAMN05192573_12153"/>
<dbReference type="InterPro" id="IPR036291">
    <property type="entry name" value="NAD(P)-bd_dom_sf"/>
</dbReference>
<evidence type="ECO:0000313" key="5">
    <source>
        <dbReference type="Proteomes" id="UP000199705"/>
    </source>
</evidence>
<name>A0A1G8KRN6_9SPHI</name>
<evidence type="ECO:0000256" key="2">
    <source>
        <dbReference type="ARBA" id="ARBA00022857"/>
    </source>
</evidence>
<dbReference type="InterPro" id="IPR002347">
    <property type="entry name" value="SDR_fam"/>
</dbReference>
<dbReference type="FunFam" id="3.40.50.720:FF:000374">
    <property type="entry name" value="3-oxoacyl-(Acyl-carrier-protein) reductase"/>
    <property type="match status" value="1"/>
</dbReference>
<dbReference type="PANTHER" id="PTHR42879:SF2">
    <property type="entry name" value="3-OXOACYL-[ACYL-CARRIER-PROTEIN] REDUCTASE FABG"/>
    <property type="match status" value="1"/>
</dbReference>
<dbReference type="GO" id="GO:0016491">
    <property type="term" value="F:oxidoreductase activity"/>
    <property type="evidence" value="ECO:0007669"/>
    <property type="project" value="UniProtKB-KW"/>
</dbReference>
<dbReference type="PRINTS" id="PR00081">
    <property type="entry name" value="GDHRDH"/>
</dbReference>
<dbReference type="PANTHER" id="PTHR42879">
    <property type="entry name" value="3-OXOACYL-(ACYL-CARRIER-PROTEIN) REDUCTASE"/>
    <property type="match status" value="1"/>
</dbReference>
<dbReference type="AlphaFoldDB" id="A0A1G8KRN6"/>
<dbReference type="Gene3D" id="3.40.50.720">
    <property type="entry name" value="NAD(P)-binding Rossmann-like Domain"/>
    <property type="match status" value="1"/>
</dbReference>
<keyword evidence="5" id="KW-1185">Reference proteome</keyword>
<evidence type="ECO:0000256" key="3">
    <source>
        <dbReference type="ARBA" id="ARBA00023002"/>
    </source>
</evidence>
<reference evidence="5" key="1">
    <citation type="submission" date="2016-10" db="EMBL/GenBank/DDBJ databases">
        <authorList>
            <person name="Varghese N."/>
            <person name="Submissions S."/>
        </authorList>
    </citation>
    <scope>NUCLEOTIDE SEQUENCE [LARGE SCALE GENOMIC DNA]</scope>
    <source>
        <strain evidence="5">Gh-67</strain>
    </source>
</reference>
<dbReference type="RefSeq" id="WP_091175065.1">
    <property type="nucleotide sequence ID" value="NZ_FNCG01000021.1"/>
</dbReference>
<dbReference type="EMBL" id="FNCG01000021">
    <property type="protein sequence ID" value="SDI46135.1"/>
    <property type="molecule type" value="Genomic_DNA"/>
</dbReference>
<dbReference type="Proteomes" id="UP000199705">
    <property type="component" value="Unassembled WGS sequence"/>
</dbReference>
<gene>
    <name evidence="4" type="ORF">SAMN05192573_12153</name>
</gene>
<keyword evidence="3" id="KW-0560">Oxidoreductase</keyword>
<comment type="similarity">
    <text evidence="1">Belongs to the short-chain dehydrogenases/reductases (SDR) family.</text>
</comment>
<evidence type="ECO:0000256" key="1">
    <source>
        <dbReference type="ARBA" id="ARBA00006484"/>
    </source>
</evidence>
<protein>
    <submittedName>
        <fullName evidence="4">NAD(P)-dependent dehydrogenase, short-chain alcohol dehydrogenase family</fullName>
    </submittedName>
</protein>
<keyword evidence="2" id="KW-0521">NADP</keyword>
<evidence type="ECO:0000313" key="4">
    <source>
        <dbReference type="EMBL" id="SDI46135.1"/>
    </source>
</evidence>
<dbReference type="SUPFAM" id="SSF51735">
    <property type="entry name" value="NAD(P)-binding Rossmann-fold domains"/>
    <property type="match status" value="1"/>
</dbReference>
<dbReference type="InterPro" id="IPR050259">
    <property type="entry name" value="SDR"/>
</dbReference>
<proteinExistence type="inferred from homology"/>
<organism evidence="4 5">
    <name type="scientific">Mucilaginibacter gossypii</name>
    <dbReference type="NCBI Taxonomy" id="551996"/>
    <lineage>
        <taxon>Bacteria</taxon>
        <taxon>Pseudomonadati</taxon>
        <taxon>Bacteroidota</taxon>
        <taxon>Sphingobacteriia</taxon>
        <taxon>Sphingobacteriales</taxon>
        <taxon>Sphingobacteriaceae</taxon>
        <taxon>Mucilaginibacter</taxon>
    </lineage>
</organism>